<gene>
    <name evidence="5" type="ORF">LVY72_13070</name>
</gene>
<protein>
    <submittedName>
        <fullName evidence="5">SDR family NAD(P)-dependent oxidoreductase</fullName>
    </submittedName>
</protein>
<dbReference type="InterPro" id="IPR057326">
    <property type="entry name" value="KR_dom"/>
</dbReference>
<organism evidence="5 6">
    <name type="scientific">Arthrobacter hankyongi</name>
    <dbReference type="NCBI Taxonomy" id="2904801"/>
    <lineage>
        <taxon>Bacteria</taxon>
        <taxon>Bacillati</taxon>
        <taxon>Actinomycetota</taxon>
        <taxon>Actinomycetes</taxon>
        <taxon>Micrococcales</taxon>
        <taxon>Micrococcaceae</taxon>
        <taxon>Arthrobacter</taxon>
    </lineage>
</organism>
<dbReference type="PANTHER" id="PTHR43658">
    <property type="entry name" value="SHORT-CHAIN DEHYDROGENASE/REDUCTASE"/>
    <property type="match status" value="1"/>
</dbReference>
<evidence type="ECO:0000259" key="4">
    <source>
        <dbReference type="SMART" id="SM00822"/>
    </source>
</evidence>
<sequence length="258" mass="25855">MEIANTVALITGGASGLGAATARRLYDAGASVVLVDLPGAAGEAAAAGLGERARFVPADVTSGEQVQAAVEAASGLGPLRIVVNCAGVGTPGKVLGRDGVLPLEAFEKVVKINLVGTFNVIRLAVAAMAATEPVETGLGGPERGVIINTASVAAFDGQIGQPAYAASKGGVAAMTLPLARELARSLIRVVAIAPGIFETPMLAGLPAEAQESLGHQVPHPARLGRPAEFAGLAAHIVENAMLNGEVIRLDGAIRMAPK</sequence>
<dbReference type="SMART" id="SM00822">
    <property type="entry name" value="PKS_KR"/>
    <property type="match status" value="1"/>
</dbReference>
<feature type="domain" description="Ketoreductase" evidence="4">
    <location>
        <begin position="6"/>
        <end position="200"/>
    </location>
</feature>
<dbReference type="EMBL" id="JAKLTQ010000009">
    <property type="protein sequence ID" value="MCG2622832.1"/>
    <property type="molecule type" value="Genomic_DNA"/>
</dbReference>
<proteinExistence type="inferred from homology"/>
<comment type="caution">
    <text evidence="5">The sequence shown here is derived from an EMBL/GenBank/DDBJ whole genome shotgun (WGS) entry which is preliminary data.</text>
</comment>
<dbReference type="PROSITE" id="PS00061">
    <property type="entry name" value="ADH_SHORT"/>
    <property type="match status" value="1"/>
</dbReference>
<evidence type="ECO:0000313" key="6">
    <source>
        <dbReference type="Proteomes" id="UP001165368"/>
    </source>
</evidence>
<dbReference type="PRINTS" id="PR00080">
    <property type="entry name" value="SDRFAMILY"/>
</dbReference>
<reference evidence="5" key="1">
    <citation type="submission" date="2022-01" db="EMBL/GenBank/DDBJ databases">
        <authorList>
            <person name="Jo J.-H."/>
            <person name="Im W.-T."/>
        </authorList>
    </citation>
    <scope>NUCLEOTIDE SEQUENCE</scope>
    <source>
        <strain evidence="5">I2-34</strain>
    </source>
</reference>
<evidence type="ECO:0000256" key="3">
    <source>
        <dbReference type="RuleBase" id="RU000363"/>
    </source>
</evidence>
<comment type="similarity">
    <text evidence="1 3">Belongs to the short-chain dehydrogenases/reductases (SDR) family.</text>
</comment>
<dbReference type="InterPro" id="IPR002347">
    <property type="entry name" value="SDR_fam"/>
</dbReference>
<evidence type="ECO:0000313" key="5">
    <source>
        <dbReference type="EMBL" id="MCG2622832.1"/>
    </source>
</evidence>
<dbReference type="InterPro" id="IPR020904">
    <property type="entry name" value="Sc_DH/Rdtase_CS"/>
</dbReference>
<evidence type="ECO:0000256" key="1">
    <source>
        <dbReference type="ARBA" id="ARBA00006484"/>
    </source>
</evidence>
<dbReference type="PRINTS" id="PR00081">
    <property type="entry name" value="GDHRDH"/>
</dbReference>
<keyword evidence="6" id="KW-1185">Reference proteome</keyword>
<evidence type="ECO:0000256" key="2">
    <source>
        <dbReference type="ARBA" id="ARBA00023002"/>
    </source>
</evidence>
<accession>A0ABS9L832</accession>
<keyword evidence="2" id="KW-0560">Oxidoreductase</keyword>
<dbReference type="Pfam" id="PF00106">
    <property type="entry name" value="adh_short"/>
    <property type="match status" value="1"/>
</dbReference>
<dbReference type="SUPFAM" id="SSF51735">
    <property type="entry name" value="NAD(P)-binding Rossmann-fold domains"/>
    <property type="match status" value="1"/>
</dbReference>
<dbReference type="PANTHER" id="PTHR43658:SF8">
    <property type="entry name" value="17-BETA-HYDROXYSTEROID DEHYDROGENASE 14-RELATED"/>
    <property type="match status" value="1"/>
</dbReference>
<dbReference type="InterPro" id="IPR036291">
    <property type="entry name" value="NAD(P)-bd_dom_sf"/>
</dbReference>
<dbReference type="Proteomes" id="UP001165368">
    <property type="component" value="Unassembled WGS sequence"/>
</dbReference>
<name>A0ABS9L832_9MICC</name>
<dbReference type="RefSeq" id="WP_237821530.1">
    <property type="nucleotide sequence ID" value="NZ_JAKLTQ010000009.1"/>
</dbReference>
<dbReference type="Gene3D" id="3.40.50.720">
    <property type="entry name" value="NAD(P)-binding Rossmann-like Domain"/>
    <property type="match status" value="1"/>
</dbReference>